<feature type="transmembrane region" description="Helical" evidence="2">
    <location>
        <begin position="85"/>
        <end position="104"/>
    </location>
</feature>
<dbReference type="EMBL" id="JAVHJL010000008">
    <property type="protein sequence ID" value="KAK6498362.1"/>
    <property type="molecule type" value="Genomic_DNA"/>
</dbReference>
<name>A0AAV9VYD4_9PEZI</name>
<dbReference type="Proteomes" id="UP001370758">
    <property type="component" value="Unassembled WGS sequence"/>
</dbReference>
<sequence>MPKVPCDNSMDPTAPVVETGPRTPGNPLNRPDEWLRQFLLSKKILKGKRYSCPSRNDCRNDHKTLRPLLRSLCTAITMTKYALKGIYVITFFLALFFYSQYLTLKNEHTAKARRDIAYALLIAAYIMVPGILVASWMNMVYEVVDRVHGLGVLGTWRFPRRGGSFLVDLVVGIVMAVAFWAVWMVDRR</sequence>
<feature type="region of interest" description="Disordered" evidence="1">
    <location>
        <begin position="1"/>
        <end position="28"/>
    </location>
</feature>
<protein>
    <submittedName>
        <fullName evidence="3">Uncharacterized protein</fullName>
    </submittedName>
</protein>
<feature type="transmembrane region" description="Helical" evidence="2">
    <location>
        <begin position="165"/>
        <end position="185"/>
    </location>
</feature>
<dbReference type="AlphaFoldDB" id="A0AAV9VYD4"/>
<proteinExistence type="predicted"/>
<organism evidence="3 4">
    <name type="scientific">Arthrobotrys musiformis</name>
    <dbReference type="NCBI Taxonomy" id="47236"/>
    <lineage>
        <taxon>Eukaryota</taxon>
        <taxon>Fungi</taxon>
        <taxon>Dikarya</taxon>
        <taxon>Ascomycota</taxon>
        <taxon>Pezizomycotina</taxon>
        <taxon>Orbiliomycetes</taxon>
        <taxon>Orbiliales</taxon>
        <taxon>Orbiliaceae</taxon>
        <taxon>Arthrobotrys</taxon>
    </lineage>
</organism>
<evidence type="ECO:0000313" key="3">
    <source>
        <dbReference type="EMBL" id="KAK6498362.1"/>
    </source>
</evidence>
<reference evidence="3 4" key="1">
    <citation type="submission" date="2023-08" db="EMBL/GenBank/DDBJ databases">
        <authorList>
            <person name="Palmer J.M."/>
        </authorList>
    </citation>
    <scope>NUCLEOTIDE SEQUENCE [LARGE SCALE GENOMIC DNA]</scope>
    <source>
        <strain evidence="3 4">TWF481</strain>
    </source>
</reference>
<feature type="transmembrane region" description="Helical" evidence="2">
    <location>
        <begin position="116"/>
        <end position="137"/>
    </location>
</feature>
<accession>A0AAV9VYD4</accession>
<keyword evidence="2" id="KW-0472">Membrane</keyword>
<keyword evidence="2" id="KW-1133">Transmembrane helix</keyword>
<evidence type="ECO:0000256" key="1">
    <source>
        <dbReference type="SAM" id="MobiDB-lite"/>
    </source>
</evidence>
<gene>
    <name evidence="3" type="ORF">TWF481_010954</name>
</gene>
<keyword evidence="4" id="KW-1185">Reference proteome</keyword>
<keyword evidence="2" id="KW-0812">Transmembrane</keyword>
<comment type="caution">
    <text evidence="3">The sequence shown here is derived from an EMBL/GenBank/DDBJ whole genome shotgun (WGS) entry which is preliminary data.</text>
</comment>
<evidence type="ECO:0000256" key="2">
    <source>
        <dbReference type="SAM" id="Phobius"/>
    </source>
</evidence>
<evidence type="ECO:0000313" key="4">
    <source>
        <dbReference type="Proteomes" id="UP001370758"/>
    </source>
</evidence>